<organism evidence="2 3">
    <name type="scientific">Pseudomonas fluorescens ICMP 11288</name>
    <dbReference type="NCBI Taxonomy" id="1198309"/>
    <lineage>
        <taxon>Bacteria</taxon>
        <taxon>Pseudomonadati</taxon>
        <taxon>Pseudomonadota</taxon>
        <taxon>Gammaproteobacteria</taxon>
        <taxon>Pseudomonadales</taxon>
        <taxon>Pseudomonadaceae</taxon>
        <taxon>Pseudomonas</taxon>
    </lineage>
</organism>
<evidence type="ECO:0000313" key="3">
    <source>
        <dbReference type="Proteomes" id="UP000054197"/>
    </source>
</evidence>
<sequence>MYRTSIDDFCFSDQEVVHIAVKLFVISIGEFCQLLVMFAAHEFRIGVMPMVTTRPAQRIDPCDRIWGVLIKVDSTHQVNGVGCRKAAYIGIIKPERIEIQACFPIQVLIEINYHVHVHVHV</sequence>
<proteinExistence type="predicted"/>
<keyword evidence="1" id="KW-0472">Membrane</keyword>
<evidence type="ECO:0000313" key="2">
    <source>
        <dbReference type="EMBL" id="KTB62182.1"/>
    </source>
</evidence>
<protein>
    <submittedName>
        <fullName evidence="2">Uncharacterized protein</fullName>
    </submittedName>
</protein>
<keyword evidence="1" id="KW-0812">Transmembrane</keyword>
<dbReference type="EMBL" id="LKEF01000030">
    <property type="protein sequence ID" value="KTB62182.1"/>
    <property type="molecule type" value="Genomic_DNA"/>
</dbReference>
<dbReference type="AlphaFoldDB" id="A0A0W0HMM7"/>
<feature type="transmembrane region" description="Helical" evidence="1">
    <location>
        <begin position="20"/>
        <end position="40"/>
    </location>
</feature>
<reference evidence="2 3" key="1">
    <citation type="submission" date="2015-09" db="EMBL/GenBank/DDBJ databases">
        <title>Genome sequence of ICMP 11288.</title>
        <authorList>
            <person name="Visnovsky S."/>
            <person name="Lu A."/>
            <person name="Panda P."/>
            <person name="Pitman A."/>
        </authorList>
    </citation>
    <scope>NUCLEOTIDE SEQUENCE [LARGE SCALE GENOMIC DNA]</scope>
    <source>
        <strain evidence="2 3">ICMP 11288</strain>
    </source>
</reference>
<name>A0A0W0HMM7_PSEFL</name>
<gene>
    <name evidence="2" type="ORF">AO063_04440</name>
</gene>
<accession>A0A0W0HMM7</accession>
<keyword evidence="1" id="KW-1133">Transmembrane helix</keyword>
<dbReference type="Proteomes" id="UP000054197">
    <property type="component" value="Unassembled WGS sequence"/>
</dbReference>
<evidence type="ECO:0000256" key="1">
    <source>
        <dbReference type="SAM" id="Phobius"/>
    </source>
</evidence>
<comment type="caution">
    <text evidence="2">The sequence shown here is derived from an EMBL/GenBank/DDBJ whole genome shotgun (WGS) entry which is preliminary data.</text>
</comment>